<reference evidence="13 14" key="1">
    <citation type="submission" date="2018-08" db="EMBL/GenBank/DDBJ databases">
        <title>A genome reference for cultivated species of the human gut microbiota.</title>
        <authorList>
            <person name="Zou Y."/>
            <person name="Xue W."/>
            <person name="Luo G."/>
        </authorList>
    </citation>
    <scope>NUCLEOTIDE SEQUENCE [LARGE SCALE GENOMIC DNA]</scope>
    <source>
        <strain evidence="13 14">AF22-12AC</strain>
    </source>
</reference>
<dbReference type="InterPro" id="IPR038770">
    <property type="entry name" value="Na+/solute_symporter_sf"/>
</dbReference>
<evidence type="ECO:0000256" key="1">
    <source>
        <dbReference type="ARBA" id="ARBA00004141"/>
    </source>
</evidence>
<feature type="domain" description="Cation/H+ exchanger transmembrane" evidence="12">
    <location>
        <begin position="17"/>
        <end position="388"/>
    </location>
</feature>
<keyword evidence="10" id="KW-0739">Sodium transport</keyword>
<feature type="transmembrane region" description="Helical" evidence="11">
    <location>
        <begin position="246"/>
        <end position="265"/>
    </location>
</feature>
<dbReference type="RefSeq" id="WP_118097079.1">
    <property type="nucleotide sequence ID" value="NZ_CAUFGO010000027.1"/>
</dbReference>
<organism evidence="13 14">
    <name type="scientific">Roseburia hominis</name>
    <dbReference type="NCBI Taxonomy" id="301301"/>
    <lineage>
        <taxon>Bacteria</taxon>
        <taxon>Bacillati</taxon>
        <taxon>Bacillota</taxon>
        <taxon>Clostridia</taxon>
        <taxon>Lachnospirales</taxon>
        <taxon>Lachnospiraceae</taxon>
        <taxon>Roseburia</taxon>
    </lineage>
</organism>
<feature type="transmembrane region" description="Helical" evidence="11">
    <location>
        <begin position="124"/>
        <end position="146"/>
    </location>
</feature>
<dbReference type="Gene3D" id="1.20.1530.20">
    <property type="match status" value="1"/>
</dbReference>
<dbReference type="PANTHER" id="PTHR43562">
    <property type="entry name" value="NAPA-TYPE SODIUM/HYDROGEN ANTIPORTER"/>
    <property type="match status" value="1"/>
</dbReference>
<comment type="caution">
    <text evidence="13">The sequence shown here is derived from an EMBL/GenBank/DDBJ whole genome shotgun (WGS) entry which is preliminary data.</text>
</comment>
<feature type="transmembrane region" description="Helical" evidence="11">
    <location>
        <begin position="224"/>
        <end position="240"/>
    </location>
</feature>
<evidence type="ECO:0000256" key="5">
    <source>
        <dbReference type="ARBA" id="ARBA00022692"/>
    </source>
</evidence>
<evidence type="ECO:0000256" key="2">
    <source>
        <dbReference type="ARBA" id="ARBA00005551"/>
    </source>
</evidence>
<dbReference type="AlphaFoldDB" id="A0A395VAS2"/>
<evidence type="ECO:0000259" key="12">
    <source>
        <dbReference type="Pfam" id="PF00999"/>
    </source>
</evidence>
<keyword evidence="8" id="KW-0406">Ion transport</keyword>
<feature type="transmembrane region" description="Helical" evidence="11">
    <location>
        <begin position="6"/>
        <end position="24"/>
    </location>
</feature>
<accession>A0A395VAS2</accession>
<gene>
    <name evidence="13" type="ORF">DWX93_06675</name>
</gene>
<sequence length="398" mass="42533">MESYSFLLFLAIIMISTKILGLFTRKIHMPAVVGALVAGVILGPSCLNLITLTGDTGVFLEQMAEIGVILLMFNAGLETDLSELKKNGVASFVTALIGVIVPLIGGFLGYAFFFHTDFSDYDEVLKAVFVGVVLTATSVSITVETLREMGKLKGKVGTTILGAAVIDDIIGIIVLTIVTSLKDTSVSPITVVLKIVLYFVFIAVLIFVLTKLKVFVEEQDEKRRTAIICVALCFILSYISEEYFGIADITGAYFAGLMLCTMKVGPYVARRCEIPSYLIFSPVFFASVGLKVTLGGMDASIWIFAIILLVIAILSKVVGCGLGAKICGCTGKEAFQVGIGMISRGEVALIVAQKGYASGMLDDVLFAPIVLVVIVTTLITPILLKLVMKDNDSEKAAA</sequence>
<evidence type="ECO:0000256" key="11">
    <source>
        <dbReference type="SAM" id="Phobius"/>
    </source>
</evidence>
<evidence type="ECO:0000256" key="6">
    <source>
        <dbReference type="ARBA" id="ARBA00022989"/>
    </source>
</evidence>
<protein>
    <submittedName>
        <fullName evidence="13">Cation:proton antiporter</fullName>
    </submittedName>
</protein>
<dbReference type="EMBL" id="QRVL01000003">
    <property type="protein sequence ID" value="RGS41327.1"/>
    <property type="molecule type" value="Genomic_DNA"/>
</dbReference>
<evidence type="ECO:0000256" key="7">
    <source>
        <dbReference type="ARBA" id="ARBA00023053"/>
    </source>
</evidence>
<keyword evidence="9 11" id="KW-0472">Membrane</keyword>
<dbReference type="InterPro" id="IPR006153">
    <property type="entry name" value="Cation/H_exchanger_TM"/>
</dbReference>
<feature type="transmembrane region" description="Helical" evidence="11">
    <location>
        <begin position="89"/>
        <end position="112"/>
    </location>
</feature>
<keyword evidence="4" id="KW-0050">Antiport</keyword>
<evidence type="ECO:0000256" key="10">
    <source>
        <dbReference type="ARBA" id="ARBA00023201"/>
    </source>
</evidence>
<evidence type="ECO:0000313" key="13">
    <source>
        <dbReference type="EMBL" id="RGS41327.1"/>
    </source>
</evidence>
<comment type="similarity">
    <text evidence="2">Belongs to the monovalent cation:proton antiporter 2 (CPA2) transporter (TC 2.A.37) family.</text>
</comment>
<feature type="transmembrane region" description="Helical" evidence="11">
    <location>
        <begin position="277"/>
        <end position="294"/>
    </location>
</feature>
<dbReference type="GO" id="GO:0015297">
    <property type="term" value="F:antiporter activity"/>
    <property type="evidence" value="ECO:0007669"/>
    <property type="project" value="UniProtKB-KW"/>
</dbReference>
<dbReference type="GO" id="GO:1902600">
    <property type="term" value="P:proton transmembrane transport"/>
    <property type="evidence" value="ECO:0007669"/>
    <property type="project" value="InterPro"/>
</dbReference>
<feature type="transmembrane region" description="Helical" evidence="11">
    <location>
        <begin position="31"/>
        <end position="52"/>
    </location>
</feature>
<feature type="transmembrane region" description="Helical" evidence="11">
    <location>
        <begin position="300"/>
        <end position="322"/>
    </location>
</feature>
<keyword evidence="7" id="KW-0915">Sodium</keyword>
<dbReference type="GO" id="GO:0006814">
    <property type="term" value="P:sodium ion transport"/>
    <property type="evidence" value="ECO:0007669"/>
    <property type="project" value="UniProtKB-KW"/>
</dbReference>
<evidence type="ECO:0000256" key="8">
    <source>
        <dbReference type="ARBA" id="ARBA00023065"/>
    </source>
</evidence>
<name>A0A395VAS2_9FIRM</name>
<keyword evidence="5 11" id="KW-0812">Transmembrane</keyword>
<feature type="transmembrane region" description="Helical" evidence="11">
    <location>
        <begin position="158"/>
        <end position="179"/>
    </location>
</feature>
<feature type="transmembrane region" description="Helical" evidence="11">
    <location>
        <begin position="191"/>
        <end position="212"/>
    </location>
</feature>
<evidence type="ECO:0000256" key="4">
    <source>
        <dbReference type="ARBA" id="ARBA00022449"/>
    </source>
</evidence>
<dbReference type="Pfam" id="PF00999">
    <property type="entry name" value="Na_H_Exchanger"/>
    <property type="match status" value="1"/>
</dbReference>
<feature type="transmembrane region" description="Helical" evidence="11">
    <location>
        <begin position="364"/>
        <end position="384"/>
    </location>
</feature>
<dbReference type="PANTHER" id="PTHR43562:SF3">
    <property type="entry name" value="SODIUM ION_PROTON EXCHANGER (EUROFUNG)"/>
    <property type="match status" value="1"/>
</dbReference>
<dbReference type="GO" id="GO:0016020">
    <property type="term" value="C:membrane"/>
    <property type="evidence" value="ECO:0007669"/>
    <property type="project" value="UniProtKB-SubCell"/>
</dbReference>
<feature type="transmembrane region" description="Helical" evidence="11">
    <location>
        <begin position="58"/>
        <end position="77"/>
    </location>
</feature>
<keyword evidence="3" id="KW-0813">Transport</keyword>
<keyword evidence="6 11" id="KW-1133">Transmembrane helix</keyword>
<evidence type="ECO:0000256" key="9">
    <source>
        <dbReference type="ARBA" id="ARBA00023136"/>
    </source>
</evidence>
<proteinExistence type="inferred from homology"/>
<dbReference type="Proteomes" id="UP000266172">
    <property type="component" value="Unassembled WGS sequence"/>
</dbReference>
<comment type="subcellular location">
    <subcellularLocation>
        <location evidence="1">Membrane</location>
        <topology evidence="1">Multi-pass membrane protein</topology>
    </subcellularLocation>
</comment>
<evidence type="ECO:0000313" key="14">
    <source>
        <dbReference type="Proteomes" id="UP000266172"/>
    </source>
</evidence>
<evidence type="ECO:0000256" key="3">
    <source>
        <dbReference type="ARBA" id="ARBA00022448"/>
    </source>
</evidence>